<protein>
    <recommendedName>
        <fullName evidence="7">CDP-diacylglycerol pyrophosphatase</fullName>
        <ecNumber evidence="6">3.6.1.26</ecNumber>
    </recommendedName>
    <alternativeName>
        <fullName evidence="17">CDP-diacylglycerol phosphatidylhydrolase</fullName>
    </alternativeName>
    <alternativeName>
        <fullName evidence="18">CDP-diglyceride hydrolase</fullName>
    </alternativeName>
</protein>
<evidence type="ECO:0000256" key="5">
    <source>
        <dbReference type="ARBA" id="ARBA00006435"/>
    </source>
</evidence>
<evidence type="ECO:0000256" key="4">
    <source>
        <dbReference type="ARBA" id="ARBA00005189"/>
    </source>
</evidence>
<evidence type="ECO:0000256" key="17">
    <source>
        <dbReference type="ARBA" id="ARBA00032888"/>
    </source>
</evidence>
<keyword evidence="14" id="KW-0472">Membrane</keyword>
<comment type="similarity">
    <text evidence="5">Belongs to the Cdh family.</text>
</comment>
<evidence type="ECO:0000256" key="2">
    <source>
        <dbReference type="ARBA" id="ARBA00004162"/>
    </source>
</evidence>
<dbReference type="EC" id="3.6.1.26" evidence="6"/>
<dbReference type="EMBL" id="UAVU01000011">
    <property type="protein sequence ID" value="SQC93833.1"/>
    <property type="molecule type" value="Genomic_DNA"/>
</dbReference>
<evidence type="ECO:0000256" key="15">
    <source>
        <dbReference type="ARBA" id="ARBA00023209"/>
    </source>
</evidence>
<keyword evidence="11 19" id="KW-0378">Hydrolase</keyword>
<gene>
    <name evidence="19" type="primary">cdh_3</name>
    <name evidence="19" type="ORF">NCTC12120_06948</name>
</gene>
<keyword evidence="13" id="KW-0443">Lipid metabolism</keyword>
<accession>A0A2X3JD27</accession>
<proteinExistence type="inferred from homology"/>
<evidence type="ECO:0000256" key="11">
    <source>
        <dbReference type="ARBA" id="ARBA00022801"/>
    </source>
</evidence>
<evidence type="ECO:0000256" key="18">
    <source>
        <dbReference type="ARBA" id="ARBA00032892"/>
    </source>
</evidence>
<name>A0A2X3JD27_9ENTR</name>
<dbReference type="InterPro" id="IPR003763">
    <property type="entry name" value="CDP-diacylglyc_Pase"/>
</dbReference>
<dbReference type="UniPathway" id="UPA00609">
    <property type="reaction ID" value="UER00664"/>
</dbReference>
<comment type="subcellular location">
    <subcellularLocation>
        <location evidence="2">Cell membrane</location>
        <topology evidence="2">Single-pass membrane protein</topology>
    </subcellularLocation>
</comment>
<evidence type="ECO:0000256" key="8">
    <source>
        <dbReference type="ARBA" id="ARBA00022475"/>
    </source>
</evidence>
<organism evidence="19 20">
    <name type="scientific">Cedecea neteri</name>
    <dbReference type="NCBI Taxonomy" id="158822"/>
    <lineage>
        <taxon>Bacteria</taxon>
        <taxon>Pseudomonadati</taxon>
        <taxon>Pseudomonadota</taxon>
        <taxon>Gammaproteobacteria</taxon>
        <taxon>Enterobacterales</taxon>
        <taxon>Enterobacteriaceae</taxon>
        <taxon>Cedecea</taxon>
    </lineage>
</organism>
<evidence type="ECO:0000256" key="16">
    <source>
        <dbReference type="ARBA" id="ARBA00023264"/>
    </source>
</evidence>
<dbReference type="Pfam" id="PF02611">
    <property type="entry name" value="CDH"/>
    <property type="match status" value="1"/>
</dbReference>
<dbReference type="InterPro" id="IPR036265">
    <property type="entry name" value="HIT-like_sf"/>
</dbReference>
<dbReference type="Proteomes" id="UP000251197">
    <property type="component" value="Unassembled WGS sequence"/>
</dbReference>
<evidence type="ECO:0000256" key="12">
    <source>
        <dbReference type="ARBA" id="ARBA00022989"/>
    </source>
</evidence>
<keyword evidence="12" id="KW-1133">Transmembrane helix</keyword>
<keyword evidence="9" id="KW-0444">Lipid biosynthesis</keyword>
<evidence type="ECO:0000256" key="13">
    <source>
        <dbReference type="ARBA" id="ARBA00023098"/>
    </source>
</evidence>
<dbReference type="Gene3D" id="3.30.428.30">
    <property type="entry name" value="HIT family - CDH-like"/>
    <property type="match status" value="1"/>
</dbReference>
<dbReference type="GO" id="GO:0005886">
    <property type="term" value="C:plasma membrane"/>
    <property type="evidence" value="ECO:0007669"/>
    <property type="project" value="UniProtKB-SubCell"/>
</dbReference>
<evidence type="ECO:0000256" key="3">
    <source>
        <dbReference type="ARBA" id="ARBA00004927"/>
    </source>
</evidence>
<dbReference type="GO" id="GO:0046342">
    <property type="term" value="P:CDP-diacylglycerol catabolic process"/>
    <property type="evidence" value="ECO:0007669"/>
    <property type="project" value="UniProtKB-UniPathway"/>
</dbReference>
<evidence type="ECO:0000256" key="6">
    <source>
        <dbReference type="ARBA" id="ARBA00012375"/>
    </source>
</evidence>
<reference evidence="19 20" key="1">
    <citation type="submission" date="2018-06" db="EMBL/GenBank/DDBJ databases">
        <authorList>
            <consortium name="Pathogen Informatics"/>
            <person name="Doyle S."/>
        </authorList>
    </citation>
    <scope>NUCLEOTIDE SEQUENCE [LARGE SCALE GENOMIC DNA]</scope>
    <source>
        <strain evidence="19 20">NCTC12120</strain>
    </source>
</reference>
<comment type="pathway">
    <text evidence="3">Phospholipid metabolism; CDP-diacylglycerol degradation; phosphatidate from CDP-diacylglycerol: step 1/1.</text>
</comment>
<dbReference type="SUPFAM" id="SSF54197">
    <property type="entry name" value="HIT-like"/>
    <property type="match status" value="1"/>
</dbReference>
<evidence type="ECO:0000313" key="19">
    <source>
        <dbReference type="EMBL" id="SQC93833.1"/>
    </source>
</evidence>
<dbReference type="STRING" id="158822.LH23_17310"/>
<comment type="pathway">
    <text evidence="4">Lipid metabolism.</text>
</comment>
<evidence type="ECO:0000256" key="10">
    <source>
        <dbReference type="ARBA" id="ARBA00022692"/>
    </source>
</evidence>
<keyword evidence="10" id="KW-0812">Transmembrane</keyword>
<keyword evidence="15" id="KW-0594">Phospholipid biosynthesis</keyword>
<sequence length="290" mass="32858">MILISQNNAWQSESGGAERMQTHGMTVLIFSCLKRGLLLTGLFMLVGCARSDALWGVVDKVCMTNYQQTSSPAPCQQIYMPEGKAHGFSVIQNPRYPYHFILVPTAELTGIESPELAAEGRTDYFGYAWLMRRLLAWQYGAPVPDDALGLAINSAYGRSQNQLHIHLTCLREDVRRQMLAERPYITEEWRPLPDKLLRYTWYARRVMQPTVMGIYPINSVASHFHLTPEQLAEWGVAVIPTTYGEQKGFILLTTKRGWDRNNRASVEALLDKECAILSPESPVEENHGRI</sequence>
<keyword evidence="8" id="KW-1003">Cell membrane</keyword>
<evidence type="ECO:0000256" key="9">
    <source>
        <dbReference type="ARBA" id="ARBA00022516"/>
    </source>
</evidence>
<evidence type="ECO:0000256" key="1">
    <source>
        <dbReference type="ARBA" id="ARBA00001007"/>
    </source>
</evidence>
<dbReference type="GO" id="GO:0008715">
    <property type="term" value="F:CDP-diacylglycerol diphosphatase activity"/>
    <property type="evidence" value="ECO:0007669"/>
    <property type="project" value="UniProtKB-EC"/>
</dbReference>
<dbReference type="GO" id="GO:0008654">
    <property type="term" value="P:phospholipid biosynthetic process"/>
    <property type="evidence" value="ECO:0007669"/>
    <property type="project" value="UniProtKB-KW"/>
</dbReference>
<evidence type="ECO:0000256" key="7">
    <source>
        <dbReference type="ARBA" id="ARBA00019608"/>
    </source>
</evidence>
<dbReference type="AlphaFoldDB" id="A0A2X3JD27"/>
<evidence type="ECO:0000256" key="14">
    <source>
        <dbReference type="ARBA" id="ARBA00023136"/>
    </source>
</evidence>
<comment type="catalytic activity">
    <reaction evidence="1">
        <text>a CDP-1,2-diacyl-sn-glycerol + H2O = a 1,2-diacyl-sn-glycero-3-phosphate + CMP + 2 H(+)</text>
        <dbReference type="Rhea" id="RHEA:15221"/>
        <dbReference type="ChEBI" id="CHEBI:15377"/>
        <dbReference type="ChEBI" id="CHEBI:15378"/>
        <dbReference type="ChEBI" id="CHEBI:58332"/>
        <dbReference type="ChEBI" id="CHEBI:58608"/>
        <dbReference type="ChEBI" id="CHEBI:60377"/>
        <dbReference type="EC" id="3.6.1.26"/>
    </reaction>
</comment>
<keyword evidence="16" id="KW-1208">Phospholipid metabolism</keyword>
<evidence type="ECO:0000313" key="20">
    <source>
        <dbReference type="Proteomes" id="UP000251197"/>
    </source>
</evidence>